<evidence type="ECO:0000313" key="4">
    <source>
        <dbReference type="Proteomes" id="UP000629098"/>
    </source>
</evidence>
<evidence type="ECO:0000256" key="2">
    <source>
        <dbReference type="RuleBase" id="RU362080"/>
    </source>
</evidence>
<dbReference type="Proteomes" id="UP000629098">
    <property type="component" value="Unassembled WGS sequence"/>
</dbReference>
<sequence length="93" mass="10458">MLNISRDINSLSNFKRNTTEFMEQLRETGQPIVLTVNGKAELVVQGVESYQKLLELVERLETIEAVRVAIQEMKAGKGEPAHQAFNEIVKSLS</sequence>
<dbReference type="InterPro" id="IPR051405">
    <property type="entry name" value="phD/YefM_antitoxin"/>
</dbReference>
<evidence type="ECO:0000256" key="1">
    <source>
        <dbReference type="ARBA" id="ARBA00009981"/>
    </source>
</evidence>
<dbReference type="Pfam" id="PF02604">
    <property type="entry name" value="PhdYeFM_antitox"/>
    <property type="match status" value="1"/>
</dbReference>
<reference evidence="3" key="1">
    <citation type="submission" date="2020-09" db="EMBL/GenBank/DDBJ databases">
        <title>Iningainema tapete sp. nov. (Scytonemataceae, Cyanobacteria) from greenhouses in central Florida (USA) produces two types of nodularin with biosynthetic potential for microcystin-LR and anabaenopeptins.</title>
        <authorList>
            <person name="Berthold D.E."/>
            <person name="Lefler F.W."/>
            <person name="Huang I.-S."/>
            <person name="Abdulla H."/>
            <person name="Zimba P.V."/>
            <person name="Laughinghouse H.D. IV."/>
        </authorList>
    </citation>
    <scope>NUCLEOTIDE SEQUENCE</scope>
    <source>
        <strain evidence="3">BLCCT55</strain>
    </source>
</reference>
<dbReference type="AlphaFoldDB" id="A0A8J7C930"/>
<dbReference type="InterPro" id="IPR006442">
    <property type="entry name" value="Antitoxin_Phd/YefM"/>
</dbReference>
<dbReference type="RefSeq" id="WP_190836686.1">
    <property type="nucleotide sequence ID" value="NZ_CAWPPI010000111.1"/>
</dbReference>
<comment type="function">
    <text evidence="2">Antitoxin component of a type II toxin-antitoxin (TA) system.</text>
</comment>
<evidence type="ECO:0000313" key="3">
    <source>
        <dbReference type="EMBL" id="MBD2777614.1"/>
    </source>
</evidence>
<accession>A0A8J7C930</accession>
<dbReference type="Gene3D" id="3.40.1620.10">
    <property type="entry name" value="YefM-like domain"/>
    <property type="match status" value="1"/>
</dbReference>
<dbReference type="PANTHER" id="PTHR33713:SF11">
    <property type="entry name" value="PREVENT-HOST-DEATH FAMILY PROTEIN"/>
    <property type="match status" value="1"/>
</dbReference>
<dbReference type="SUPFAM" id="SSF143120">
    <property type="entry name" value="YefM-like"/>
    <property type="match status" value="1"/>
</dbReference>
<keyword evidence="4" id="KW-1185">Reference proteome</keyword>
<dbReference type="PANTHER" id="PTHR33713">
    <property type="entry name" value="ANTITOXIN YAFN-RELATED"/>
    <property type="match status" value="1"/>
</dbReference>
<dbReference type="EMBL" id="JACXAE010000111">
    <property type="protein sequence ID" value="MBD2777614.1"/>
    <property type="molecule type" value="Genomic_DNA"/>
</dbReference>
<comment type="similarity">
    <text evidence="1 2">Belongs to the phD/YefM antitoxin family.</text>
</comment>
<gene>
    <name evidence="3" type="ORF">ICL16_37630</name>
</gene>
<dbReference type="InterPro" id="IPR036165">
    <property type="entry name" value="YefM-like_sf"/>
</dbReference>
<organism evidence="3 4">
    <name type="scientific">Iningainema tapete BLCC-T55</name>
    <dbReference type="NCBI Taxonomy" id="2748662"/>
    <lineage>
        <taxon>Bacteria</taxon>
        <taxon>Bacillati</taxon>
        <taxon>Cyanobacteriota</taxon>
        <taxon>Cyanophyceae</taxon>
        <taxon>Nostocales</taxon>
        <taxon>Scytonemataceae</taxon>
        <taxon>Iningainema tapete</taxon>
    </lineage>
</organism>
<name>A0A8J7C930_9CYAN</name>
<comment type="caution">
    <text evidence="3">The sequence shown here is derived from an EMBL/GenBank/DDBJ whole genome shotgun (WGS) entry which is preliminary data.</text>
</comment>
<proteinExistence type="inferred from homology"/>
<dbReference type="NCBIfam" id="TIGR01552">
    <property type="entry name" value="phd_fam"/>
    <property type="match status" value="1"/>
</dbReference>
<protein>
    <recommendedName>
        <fullName evidence="2">Antitoxin</fullName>
    </recommendedName>
</protein>